<dbReference type="AlphaFoldDB" id="A0A9Q4GFE6"/>
<reference evidence="2" key="1">
    <citation type="submission" date="2022-09" db="EMBL/GenBank/DDBJ databases">
        <title>Haloadaptaus new haloarchaeum isolated from saline soil.</title>
        <authorList>
            <person name="Duran-Viseras A."/>
            <person name="Sanchez-Porro C."/>
            <person name="Ventosa A."/>
        </authorList>
    </citation>
    <scope>NUCLEOTIDE SEQUENCE</scope>
    <source>
        <strain evidence="2">F3-133</strain>
    </source>
</reference>
<sequence>MVNPFDNNANPFDRGTGGNPQRNRRKGKVGEEEAKNVIRHYYGEPQRVPDREGGRDFDVYDPVSGRKTHEIEVKTGNAQLSGVQEDRRETLPNGVEYVVLCFGNPPWY</sequence>
<protein>
    <submittedName>
        <fullName evidence="2">Uncharacterized protein</fullName>
    </submittedName>
</protein>
<evidence type="ECO:0000256" key="1">
    <source>
        <dbReference type="SAM" id="MobiDB-lite"/>
    </source>
</evidence>
<name>A0A9Q4GFE6_9EURY</name>
<comment type="caution">
    <text evidence="2">The sequence shown here is derived from an EMBL/GenBank/DDBJ whole genome shotgun (WGS) entry which is preliminary data.</text>
</comment>
<feature type="region of interest" description="Disordered" evidence="1">
    <location>
        <begin position="1"/>
        <end position="56"/>
    </location>
</feature>
<gene>
    <name evidence="2" type="ORF">EGH25_01730</name>
</gene>
<evidence type="ECO:0000313" key="2">
    <source>
        <dbReference type="EMBL" id="MCX2818074.1"/>
    </source>
</evidence>
<keyword evidence="3" id="KW-1185">Reference proteome</keyword>
<feature type="compositionally biased region" description="Basic and acidic residues" evidence="1">
    <location>
        <begin position="47"/>
        <end position="56"/>
    </location>
</feature>
<accession>A0A9Q4GFE6</accession>
<evidence type="ECO:0000313" key="3">
    <source>
        <dbReference type="Proteomes" id="UP001149411"/>
    </source>
</evidence>
<organism evidence="2 3">
    <name type="scientific">Halorutilus salinus</name>
    <dbReference type="NCBI Taxonomy" id="2487751"/>
    <lineage>
        <taxon>Archaea</taxon>
        <taxon>Methanobacteriati</taxon>
        <taxon>Methanobacteriota</taxon>
        <taxon>Stenosarchaea group</taxon>
        <taxon>Halobacteria</taxon>
        <taxon>Halorutilales</taxon>
        <taxon>Halorutilaceae</taxon>
        <taxon>Halorutilus</taxon>
    </lineage>
</organism>
<dbReference type="RefSeq" id="WP_266085712.1">
    <property type="nucleotide sequence ID" value="NZ_RKLV01000002.1"/>
</dbReference>
<feature type="compositionally biased region" description="Polar residues" evidence="1">
    <location>
        <begin position="1"/>
        <end position="10"/>
    </location>
</feature>
<dbReference type="Proteomes" id="UP001149411">
    <property type="component" value="Unassembled WGS sequence"/>
</dbReference>
<dbReference type="EMBL" id="RKLV01000002">
    <property type="protein sequence ID" value="MCX2818074.1"/>
    <property type="molecule type" value="Genomic_DNA"/>
</dbReference>
<proteinExistence type="predicted"/>